<dbReference type="Proteomes" id="UP000012073">
    <property type="component" value="Unassembled WGS sequence"/>
</dbReference>
<dbReference type="AlphaFoldDB" id="R7Q852"/>
<dbReference type="STRING" id="2769.R7Q852"/>
<dbReference type="GeneID" id="17322259"/>
<evidence type="ECO:0000256" key="5">
    <source>
        <dbReference type="PIRNR" id="PIRNR016020"/>
    </source>
</evidence>
<dbReference type="GO" id="GO:0030246">
    <property type="term" value="F:carbohydrate binding"/>
    <property type="evidence" value="ECO:0007669"/>
    <property type="project" value="UniProtKB-UniRule"/>
</dbReference>
<comment type="similarity">
    <text evidence="2 5">Belongs to the glucose-6-phosphate 1-epimerase family.</text>
</comment>
<feature type="binding site" evidence="7">
    <location>
        <position position="90"/>
    </location>
    <ligand>
        <name>substrate</name>
    </ligand>
</feature>
<dbReference type="PANTHER" id="PTHR11122:SF13">
    <property type="entry name" value="GLUCOSE-6-PHOSPHATE 1-EPIMERASE"/>
    <property type="match status" value="1"/>
</dbReference>
<dbReference type="PANTHER" id="PTHR11122">
    <property type="entry name" value="APOSPORY-ASSOCIATED PROTEIN C-RELATED"/>
    <property type="match status" value="1"/>
</dbReference>
<evidence type="ECO:0000256" key="1">
    <source>
        <dbReference type="ARBA" id="ARBA00001096"/>
    </source>
</evidence>
<dbReference type="InterPro" id="IPR011013">
    <property type="entry name" value="Gal_mutarotase_sf_dom"/>
</dbReference>
<gene>
    <name evidence="8" type="ORF">CHC_T00003643001</name>
</gene>
<keyword evidence="9" id="KW-1185">Reference proteome</keyword>
<dbReference type="PhylomeDB" id="R7Q852"/>
<evidence type="ECO:0000256" key="6">
    <source>
        <dbReference type="PIRSR" id="PIRSR016020-1"/>
    </source>
</evidence>
<dbReference type="EC" id="5.1.3.15" evidence="3 5"/>
<reference evidence="9" key="1">
    <citation type="journal article" date="2013" name="Proc. Natl. Acad. Sci. U.S.A.">
        <title>Genome structure and metabolic features in the red seaweed Chondrus crispus shed light on evolution of the Archaeplastida.</title>
        <authorList>
            <person name="Collen J."/>
            <person name="Porcel B."/>
            <person name="Carre W."/>
            <person name="Ball S.G."/>
            <person name="Chaparro C."/>
            <person name="Tonon T."/>
            <person name="Barbeyron T."/>
            <person name="Michel G."/>
            <person name="Noel B."/>
            <person name="Valentin K."/>
            <person name="Elias M."/>
            <person name="Artiguenave F."/>
            <person name="Arun A."/>
            <person name="Aury J.M."/>
            <person name="Barbosa-Neto J.F."/>
            <person name="Bothwell J.H."/>
            <person name="Bouget F.Y."/>
            <person name="Brillet L."/>
            <person name="Cabello-Hurtado F."/>
            <person name="Capella-Gutierrez S."/>
            <person name="Charrier B."/>
            <person name="Cladiere L."/>
            <person name="Cock J.M."/>
            <person name="Coelho S.M."/>
            <person name="Colleoni C."/>
            <person name="Czjzek M."/>
            <person name="Da Silva C."/>
            <person name="Delage L."/>
            <person name="Denoeud F."/>
            <person name="Deschamps P."/>
            <person name="Dittami S.M."/>
            <person name="Gabaldon T."/>
            <person name="Gachon C.M."/>
            <person name="Groisillier A."/>
            <person name="Herve C."/>
            <person name="Jabbari K."/>
            <person name="Katinka M."/>
            <person name="Kloareg B."/>
            <person name="Kowalczyk N."/>
            <person name="Labadie K."/>
            <person name="Leblanc C."/>
            <person name="Lopez P.J."/>
            <person name="McLachlan D.H."/>
            <person name="Meslet-Cladiere L."/>
            <person name="Moustafa A."/>
            <person name="Nehr Z."/>
            <person name="Nyvall Collen P."/>
            <person name="Panaud O."/>
            <person name="Partensky F."/>
            <person name="Poulain J."/>
            <person name="Rensing S.A."/>
            <person name="Rousvoal S."/>
            <person name="Samson G."/>
            <person name="Symeonidi A."/>
            <person name="Weissenbach J."/>
            <person name="Zambounis A."/>
            <person name="Wincker P."/>
            <person name="Boyen C."/>
        </authorList>
    </citation>
    <scope>NUCLEOTIDE SEQUENCE [LARGE SCALE GENOMIC DNA]</scope>
    <source>
        <strain evidence="9">cv. Stackhouse</strain>
    </source>
</reference>
<feature type="binding site" evidence="7">
    <location>
        <position position="95"/>
    </location>
    <ligand>
        <name>substrate</name>
    </ligand>
</feature>
<dbReference type="EMBL" id="HG001706">
    <property type="protein sequence ID" value="CDF34727.1"/>
    <property type="molecule type" value="Genomic_DNA"/>
</dbReference>
<proteinExistence type="inferred from homology"/>
<evidence type="ECO:0000256" key="2">
    <source>
        <dbReference type="ARBA" id="ARBA00005866"/>
    </source>
</evidence>
<protein>
    <recommendedName>
        <fullName evidence="3 5">glucose-6-phosphate 1-epimerase</fullName>
        <ecNumber evidence="3 5">5.1.3.15</ecNumber>
    </recommendedName>
</protein>
<evidence type="ECO:0000313" key="8">
    <source>
        <dbReference type="EMBL" id="CDF34727.1"/>
    </source>
</evidence>
<dbReference type="InterPro" id="IPR014718">
    <property type="entry name" value="GH-type_carb-bd"/>
</dbReference>
<dbReference type="Gramene" id="CDF34727">
    <property type="protein sequence ID" value="CDF34727"/>
    <property type="gene ID" value="CHC_T00003643001"/>
</dbReference>
<sequence length="296" mass="32743">MPPIDAPPSEQPFEITVGPNDMPKLNMRHPPSAQEVCVFTYGAAVTSWTTRGEDHFWLSDTNKWEPKGKAIRGGIPICFPQFGPYGDLVQHGFARVSEWDINNCMVNEDGSVSAVFGLSSEMKDREGVQAWPYQFEAEYTVTLSYVGLETKLAVTNKGQEPIKFTAAFHNYFKVTKVDNARVFGYEGCKFLNRLEGDKEMPAEEDTGSGLLIAQETDRIYLNAPEELAMFDFASLKVLKIKKTPTLGDATLWNPFGAEGADPGWENFVCIEPACITNPATVQPGETWVGAQLLGVE</sequence>
<dbReference type="Pfam" id="PF01263">
    <property type="entry name" value="Aldose_epim"/>
    <property type="match status" value="1"/>
</dbReference>
<accession>R7Q852</accession>
<dbReference type="InterPro" id="IPR025532">
    <property type="entry name" value="G6P_1-epimerase"/>
</dbReference>
<dbReference type="GO" id="GO:0047938">
    <property type="term" value="F:glucose-6-phosphate 1-epimerase activity"/>
    <property type="evidence" value="ECO:0007669"/>
    <property type="project" value="UniProtKB-UniRule"/>
</dbReference>
<dbReference type="PIRSF" id="PIRSF016020">
    <property type="entry name" value="PHexose_mutarotase"/>
    <property type="match status" value="1"/>
</dbReference>
<dbReference type="SUPFAM" id="SSF74650">
    <property type="entry name" value="Galactose mutarotase-like"/>
    <property type="match status" value="1"/>
</dbReference>
<evidence type="ECO:0000256" key="3">
    <source>
        <dbReference type="ARBA" id="ARBA00012083"/>
    </source>
</evidence>
<dbReference type="CDD" id="cd09020">
    <property type="entry name" value="D-hex-6-P-epi_like"/>
    <property type="match status" value="1"/>
</dbReference>
<dbReference type="Gene3D" id="2.70.98.10">
    <property type="match status" value="1"/>
</dbReference>
<keyword evidence="4 5" id="KW-0413">Isomerase</keyword>
<comment type="catalytic activity">
    <reaction evidence="1">
        <text>alpha-D-glucose 6-phosphate = beta-D-glucose 6-phosphate</text>
        <dbReference type="Rhea" id="RHEA:16249"/>
        <dbReference type="ChEBI" id="CHEBI:58225"/>
        <dbReference type="ChEBI" id="CHEBI:58247"/>
        <dbReference type="EC" id="5.1.3.15"/>
    </reaction>
</comment>
<feature type="binding site" evidence="7">
    <location>
        <position position="72"/>
    </location>
    <ligand>
        <name>substrate</name>
    </ligand>
</feature>
<evidence type="ECO:0000256" key="4">
    <source>
        <dbReference type="ARBA" id="ARBA00023235"/>
    </source>
</evidence>
<dbReference type="GO" id="GO:0005737">
    <property type="term" value="C:cytoplasm"/>
    <property type="evidence" value="ECO:0007669"/>
    <property type="project" value="TreeGrafter"/>
</dbReference>
<name>R7Q852_CHOCR</name>
<dbReference type="OMA" id="QMVCIEA"/>
<feature type="active site" evidence="6">
    <location>
        <position position="271"/>
    </location>
</feature>
<dbReference type="GO" id="GO:0005975">
    <property type="term" value="P:carbohydrate metabolic process"/>
    <property type="evidence" value="ECO:0007669"/>
    <property type="project" value="InterPro"/>
</dbReference>
<dbReference type="RefSeq" id="XP_005714546.1">
    <property type="nucleotide sequence ID" value="XM_005714489.1"/>
</dbReference>
<evidence type="ECO:0000313" key="9">
    <source>
        <dbReference type="Proteomes" id="UP000012073"/>
    </source>
</evidence>
<dbReference type="InterPro" id="IPR008183">
    <property type="entry name" value="Aldose_1/G6P_1-epimerase"/>
</dbReference>
<organism evidence="8 9">
    <name type="scientific">Chondrus crispus</name>
    <name type="common">Carrageen Irish moss</name>
    <name type="synonym">Polymorpha crispa</name>
    <dbReference type="NCBI Taxonomy" id="2769"/>
    <lineage>
        <taxon>Eukaryota</taxon>
        <taxon>Rhodophyta</taxon>
        <taxon>Florideophyceae</taxon>
        <taxon>Rhodymeniophycidae</taxon>
        <taxon>Gigartinales</taxon>
        <taxon>Gigartinaceae</taxon>
        <taxon>Chondrus</taxon>
    </lineage>
</organism>
<dbReference type="OrthoDB" id="1659429at2759"/>
<feature type="active site" evidence="6">
    <location>
        <position position="169"/>
    </location>
</feature>
<dbReference type="KEGG" id="ccp:CHC_T00003643001"/>
<evidence type="ECO:0000256" key="7">
    <source>
        <dbReference type="PIRSR" id="PIRSR016020-2"/>
    </source>
</evidence>